<keyword evidence="4 5" id="KW-0472">Membrane</keyword>
<evidence type="ECO:0000313" key="6">
    <source>
        <dbReference type="EMBL" id="MYL19661.1"/>
    </source>
</evidence>
<evidence type="ECO:0000256" key="3">
    <source>
        <dbReference type="ARBA" id="ARBA00022989"/>
    </source>
</evidence>
<dbReference type="Proteomes" id="UP000460949">
    <property type="component" value="Unassembled WGS sequence"/>
</dbReference>
<sequence>MKMFESISHIAGRYFAFWVVGAALIAFFLPSTFLGLGAYITILLGVVMFGMGLTLKPVDFKMVVQKPLPVIIGVLSQFLIMPLAAFAIAYLLNLPAELAAGLVLLGSVPGGTSSNVMVFLARGNLALSVAMTSLSTLLAPVFTPLILLALAGQWLPVDPVSMFVSIVQVIIVPIALGVGVRKLAPAAVDKGTSIIPLISVLAIIIIVMAVVAANVDSIVSSGVMVFAAVMLHNLFGLSLGYGTAKVMKLDESKRRAISIEVGMQNSGLGVALATAHFGPLAALPNVLAAVWHNISGPILATFWSKRPVEKEEKGPVPQDTWVEDIKQTGL</sequence>
<dbReference type="RefSeq" id="WP_160836028.1">
    <property type="nucleotide sequence ID" value="NZ_WMET01000001.1"/>
</dbReference>
<dbReference type="Gene3D" id="1.20.1530.20">
    <property type="match status" value="1"/>
</dbReference>
<reference evidence="6 7" key="1">
    <citation type="submission" date="2019-11" db="EMBL/GenBank/DDBJ databases">
        <title>Genome sequences of 17 halophilic strains isolated from different environments.</title>
        <authorList>
            <person name="Furrow R.E."/>
        </authorList>
    </citation>
    <scope>NUCLEOTIDE SEQUENCE [LARGE SCALE GENOMIC DNA]</scope>
    <source>
        <strain evidence="6 7">22511_23_Filter</strain>
    </source>
</reference>
<feature type="transmembrane region" description="Helical" evidence="5">
    <location>
        <begin position="160"/>
        <end position="180"/>
    </location>
</feature>
<dbReference type="InterPro" id="IPR038770">
    <property type="entry name" value="Na+/solute_symporter_sf"/>
</dbReference>
<protein>
    <submittedName>
        <fullName evidence="6">Bile acid:sodium symporter family protein</fullName>
    </submittedName>
</protein>
<feature type="transmembrane region" description="Helical" evidence="5">
    <location>
        <begin position="12"/>
        <end position="30"/>
    </location>
</feature>
<feature type="transmembrane region" description="Helical" evidence="5">
    <location>
        <begin position="67"/>
        <end position="92"/>
    </location>
</feature>
<keyword evidence="2 5" id="KW-0812">Transmembrane</keyword>
<dbReference type="EMBL" id="WMET01000001">
    <property type="protein sequence ID" value="MYL19661.1"/>
    <property type="molecule type" value="Genomic_DNA"/>
</dbReference>
<gene>
    <name evidence="6" type="ORF">GLW04_07145</name>
</gene>
<comment type="caution">
    <text evidence="6">The sequence shown here is derived from an EMBL/GenBank/DDBJ whole genome shotgun (WGS) entry which is preliminary data.</text>
</comment>
<keyword evidence="3 5" id="KW-1133">Transmembrane helix</keyword>
<dbReference type="Pfam" id="PF01758">
    <property type="entry name" value="SBF"/>
    <property type="match status" value="1"/>
</dbReference>
<dbReference type="OrthoDB" id="9806785at2"/>
<evidence type="ECO:0000313" key="7">
    <source>
        <dbReference type="Proteomes" id="UP000460949"/>
    </source>
</evidence>
<dbReference type="InterPro" id="IPR004710">
    <property type="entry name" value="Bilac:Na_transpt"/>
</dbReference>
<dbReference type="InterPro" id="IPR002657">
    <property type="entry name" value="BilAc:Na_symport/Acr3"/>
</dbReference>
<evidence type="ECO:0000256" key="4">
    <source>
        <dbReference type="ARBA" id="ARBA00023136"/>
    </source>
</evidence>
<feature type="transmembrane region" description="Helical" evidence="5">
    <location>
        <begin position="133"/>
        <end position="154"/>
    </location>
</feature>
<feature type="transmembrane region" description="Helical" evidence="5">
    <location>
        <begin position="192"/>
        <end position="212"/>
    </location>
</feature>
<evidence type="ECO:0000256" key="1">
    <source>
        <dbReference type="ARBA" id="ARBA00004141"/>
    </source>
</evidence>
<feature type="transmembrane region" description="Helical" evidence="5">
    <location>
        <begin position="218"/>
        <end position="244"/>
    </location>
</feature>
<dbReference type="AlphaFoldDB" id="A0A845DPW8"/>
<dbReference type="PANTHER" id="PTHR10361:SF28">
    <property type="entry name" value="P3 PROTEIN-RELATED"/>
    <property type="match status" value="1"/>
</dbReference>
<dbReference type="GO" id="GO:0016020">
    <property type="term" value="C:membrane"/>
    <property type="evidence" value="ECO:0007669"/>
    <property type="project" value="UniProtKB-SubCell"/>
</dbReference>
<proteinExistence type="predicted"/>
<evidence type="ECO:0000256" key="2">
    <source>
        <dbReference type="ARBA" id="ARBA00022692"/>
    </source>
</evidence>
<accession>A0A845DPW8</accession>
<feature type="transmembrane region" description="Helical" evidence="5">
    <location>
        <begin position="36"/>
        <end position="55"/>
    </location>
</feature>
<dbReference type="PANTHER" id="PTHR10361">
    <property type="entry name" value="SODIUM-BILE ACID COTRANSPORTER"/>
    <property type="match status" value="1"/>
</dbReference>
<name>A0A845DPW8_9BACI</name>
<evidence type="ECO:0000256" key="5">
    <source>
        <dbReference type="SAM" id="Phobius"/>
    </source>
</evidence>
<organism evidence="6 7">
    <name type="scientific">Halobacillus litoralis</name>
    <dbReference type="NCBI Taxonomy" id="45668"/>
    <lineage>
        <taxon>Bacteria</taxon>
        <taxon>Bacillati</taxon>
        <taxon>Bacillota</taxon>
        <taxon>Bacilli</taxon>
        <taxon>Bacillales</taxon>
        <taxon>Bacillaceae</taxon>
        <taxon>Halobacillus</taxon>
    </lineage>
</organism>
<comment type="subcellular location">
    <subcellularLocation>
        <location evidence="1">Membrane</location>
        <topology evidence="1">Multi-pass membrane protein</topology>
    </subcellularLocation>
</comment>
<feature type="transmembrane region" description="Helical" evidence="5">
    <location>
        <begin position="98"/>
        <end position="121"/>
    </location>
</feature>